<reference evidence="3 4" key="1">
    <citation type="submission" date="2021-01" db="EMBL/GenBank/DDBJ databases">
        <title>Belnapia mucosa sp. nov. and Belnapia arida sp. nov., isolated from the Tabernas Desert (Almeria, Spain).</title>
        <authorList>
            <person name="Molina-Menor E."/>
            <person name="Vidal-Verdu A."/>
            <person name="Calonge A."/>
            <person name="Satari L."/>
            <person name="Pereto Magraner J."/>
            <person name="Porcar Miralles M."/>
        </authorList>
    </citation>
    <scope>NUCLEOTIDE SEQUENCE [LARGE SCALE GENOMIC DNA]</scope>
    <source>
        <strain evidence="3 4">T6</strain>
    </source>
</reference>
<feature type="domain" description="Signal transduction histidine kinase subgroup 2 dimerisation and phosphoacceptor" evidence="2">
    <location>
        <begin position="80"/>
        <end position="118"/>
    </location>
</feature>
<dbReference type="InterPro" id="IPR011495">
    <property type="entry name" value="Sig_transdc_His_kin_sub2_dim/P"/>
</dbReference>
<dbReference type="EMBL" id="JAEUXJ010000001">
    <property type="protein sequence ID" value="MBL6454577.1"/>
    <property type="molecule type" value="Genomic_DNA"/>
</dbReference>
<name>A0ABS1UYN3_9PROT</name>
<evidence type="ECO:0000256" key="1">
    <source>
        <dbReference type="SAM" id="Coils"/>
    </source>
</evidence>
<evidence type="ECO:0000313" key="3">
    <source>
        <dbReference type="EMBL" id="MBL6454577.1"/>
    </source>
</evidence>
<gene>
    <name evidence="3" type="ORF">JMJ55_04520</name>
</gene>
<feature type="coiled-coil region" evidence="1">
    <location>
        <begin position="39"/>
        <end position="66"/>
    </location>
</feature>
<sequence length="152" mass="17791">MAQHFASFLDISDRVARSQELREAKETPKRRVDIRTRCLQEVNARLQEKVERRQRTEATLRDALAQGQEDIRYRDFLIREVNHRIKNALLLAVSLLGVQARHVDSPSCCLAVRATLSRTRHGIVPGVQHHRPPLRRWTRRRVWLLPRNGIPI</sequence>
<protein>
    <recommendedName>
        <fullName evidence="2">Signal transduction histidine kinase subgroup 2 dimerisation and phosphoacceptor domain-containing protein</fullName>
    </recommendedName>
</protein>
<organism evidence="3 4">
    <name type="scientific">Belnapia mucosa</name>
    <dbReference type="NCBI Taxonomy" id="2804532"/>
    <lineage>
        <taxon>Bacteria</taxon>
        <taxon>Pseudomonadati</taxon>
        <taxon>Pseudomonadota</taxon>
        <taxon>Alphaproteobacteria</taxon>
        <taxon>Acetobacterales</taxon>
        <taxon>Roseomonadaceae</taxon>
        <taxon>Belnapia</taxon>
    </lineage>
</organism>
<dbReference type="Proteomes" id="UP000606490">
    <property type="component" value="Unassembled WGS sequence"/>
</dbReference>
<evidence type="ECO:0000313" key="4">
    <source>
        <dbReference type="Proteomes" id="UP000606490"/>
    </source>
</evidence>
<keyword evidence="1" id="KW-0175">Coiled coil</keyword>
<evidence type="ECO:0000259" key="2">
    <source>
        <dbReference type="Pfam" id="PF07568"/>
    </source>
</evidence>
<dbReference type="Pfam" id="PF07568">
    <property type="entry name" value="HisKA_2"/>
    <property type="match status" value="1"/>
</dbReference>
<comment type="caution">
    <text evidence="3">The sequence shown here is derived from an EMBL/GenBank/DDBJ whole genome shotgun (WGS) entry which is preliminary data.</text>
</comment>
<proteinExistence type="predicted"/>
<accession>A0ABS1UYN3</accession>
<keyword evidence="4" id="KW-1185">Reference proteome</keyword>